<evidence type="ECO:0000259" key="4">
    <source>
        <dbReference type="PROSITE" id="PS50995"/>
    </source>
</evidence>
<keyword evidence="1" id="KW-0805">Transcription regulation</keyword>
<dbReference type="SMART" id="SM00347">
    <property type="entry name" value="HTH_MARR"/>
    <property type="match status" value="1"/>
</dbReference>
<sequence length="162" mass="17899">MSDLIDRAQRQWGEVRPDLDTSGMAVIGRVLRLASLIRRDTDDLLAGHELTRAEFDVLCALRRNGVLNPGQISREMLSSGAAITKRLDRLARMDLVTRTASERDRRVVQVRLTDKGTALIDDLLPRQLEAERSALANLSEVDRAELAGLLGTVLQTVEGLSV</sequence>
<dbReference type="InterPro" id="IPR023187">
    <property type="entry name" value="Tscrpt_reg_MarR-type_CS"/>
</dbReference>
<keyword evidence="2" id="KW-0238">DNA-binding</keyword>
<gene>
    <name evidence="5" type="ORF">GCM10017566_35430</name>
</gene>
<comment type="caution">
    <text evidence="5">The sequence shown here is derived from an EMBL/GenBank/DDBJ whole genome shotgun (WGS) entry which is preliminary data.</text>
</comment>
<evidence type="ECO:0000313" key="5">
    <source>
        <dbReference type="EMBL" id="GHF58935.1"/>
    </source>
</evidence>
<dbReference type="InterPro" id="IPR036388">
    <property type="entry name" value="WH-like_DNA-bd_sf"/>
</dbReference>
<dbReference type="PANTHER" id="PTHR42756">
    <property type="entry name" value="TRANSCRIPTIONAL REGULATOR, MARR"/>
    <property type="match status" value="1"/>
</dbReference>
<evidence type="ECO:0000313" key="6">
    <source>
        <dbReference type="Proteomes" id="UP000658656"/>
    </source>
</evidence>
<name>A0A8H9IVI6_9PSEU</name>
<reference evidence="5" key="1">
    <citation type="journal article" date="2014" name="Int. J. Syst. Evol. Microbiol.">
        <title>Complete genome sequence of Corynebacterium casei LMG S-19264T (=DSM 44701T), isolated from a smear-ripened cheese.</title>
        <authorList>
            <consortium name="US DOE Joint Genome Institute (JGI-PGF)"/>
            <person name="Walter F."/>
            <person name="Albersmeier A."/>
            <person name="Kalinowski J."/>
            <person name="Ruckert C."/>
        </authorList>
    </citation>
    <scope>NUCLEOTIDE SEQUENCE</scope>
    <source>
        <strain evidence="5">CGMCC 4.7679</strain>
    </source>
</reference>
<dbReference type="PROSITE" id="PS01117">
    <property type="entry name" value="HTH_MARR_1"/>
    <property type="match status" value="1"/>
</dbReference>
<dbReference type="SUPFAM" id="SSF46785">
    <property type="entry name" value="Winged helix' DNA-binding domain"/>
    <property type="match status" value="1"/>
</dbReference>
<dbReference type="PANTHER" id="PTHR42756:SF1">
    <property type="entry name" value="TRANSCRIPTIONAL REPRESSOR OF EMRAB OPERON"/>
    <property type="match status" value="1"/>
</dbReference>
<reference evidence="5" key="2">
    <citation type="submission" date="2020-09" db="EMBL/GenBank/DDBJ databases">
        <authorList>
            <person name="Sun Q."/>
            <person name="Zhou Y."/>
        </authorList>
    </citation>
    <scope>NUCLEOTIDE SEQUENCE</scope>
    <source>
        <strain evidence="5">CGMCC 4.7679</strain>
    </source>
</reference>
<dbReference type="Proteomes" id="UP000658656">
    <property type="component" value="Unassembled WGS sequence"/>
</dbReference>
<dbReference type="InterPro" id="IPR036390">
    <property type="entry name" value="WH_DNA-bd_sf"/>
</dbReference>
<organism evidence="5 6">
    <name type="scientific">Amycolatopsis bartoniae</name>
    <dbReference type="NCBI Taxonomy" id="941986"/>
    <lineage>
        <taxon>Bacteria</taxon>
        <taxon>Bacillati</taxon>
        <taxon>Actinomycetota</taxon>
        <taxon>Actinomycetes</taxon>
        <taxon>Pseudonocardiales</taxon>
        <taxon>Pseudonocardiaceae</taxon>
        <taxon>Amycolatopsis</taxon>
    </lineage>
</organism>
<feature type="domain" description="HTH marR-type" evidence="4">
    <location>
        <begin position="23"/>
        <end position="155"/>
    </location>
</feature>
<dbReference type="EMBL" id="BNAV01000004">
    <property type="protein sequence ID" value="GHF58935.1"/>
    <property type="molecule type" value="Genomic_DNA"/>
</dbReference>
<protein>
    <submittedName>
        <fullName evidence="5">Transcriptional regulator</fullName>
    </submittedName>
</protein>
<evidence type="ECO:0000256" key="2">
    <source>
        <dbReference type="ARBA" id="ARBA00023125"/>
    </source>
</evidence>
<evidence type="ECO:0000256" key="1">
    <source>
        <dbReference type="ARBA" id="ARBA00023015"/>
    </source>
</evidence>
<dbReference type="RefSeq" id="WP_229880785.1">
    <property type="nucleotide sequence ID" value="NZ_BNAV01000004.1"/>
</dbReference>
<dbReference type="AlphaFoldDB" id="A0A8H9IVI6"/>
<dbReference type="PROSITE" id="PS50995">
    <property type="entry name" value="HTH_MARR_2"/>
    <property type="match status" value="1"/>
</dbReference>
<dbReference type="GO" id="GO:0003700">
    <property type="term" value="F:DNA-binding transcription factor activity"/>
    <property type="evidence" value="ECO:0007669"/>
    <property type="project" value="InterPro"/>
</dbReference>
<proteinExistence type="predicted"/>
<dbReference type="InterPro" id="IPR000835">
    <property type="entry name" value="HTH_MarR-typ"/>
</dbReference>
<dbReference type="Gene3D" id="1.10.10.10">
    <property type="entry name" value="Winged helix-like DNA-binding domain superfamily/Winged helix DNA-binding domain"/>
    <property type="match status" value="1"/>
</dbReference>
<evidence type="ECO:0000256" key="3">
    <source>
        <dbReference type="ARBA" id="ARBA00023163"/>
    </source>
</evidence>
<dbReference type="GO" id="GO:0003677">
    <property type="term" value="F:DNA binding"/>
    <property type="evidence" value="ECO:0007669"/>
    <property type="project" value="UniProtKB-KW"/>
</dbReference>
<dbReference type="Pfam" id="PF01047">
    <property type="entry name" value="MarR"/>
    <property type="match status" value="1"/>
</dbReference>
<dbReference type="PRINTS" id="PR00598">
    <property type="entry name" value="HTHMARR"/>
</dbReference>
<keyword evidence="3" id="KW-0804">Transcription</keyword>
<keyword evidence="6" id="KW-1185">Reference proteome</keyword>
<accession>A0A8H9IVI6</accession>